<keyword evidence="4" id="KW-1185">Reference proteome</keyword>
<feature type="coiled-coil region" evidence="1">
    <location>
        <begin position="201"/>
        <end position="296"/>
    </location>
</feature>
<keyword evidence="1" id="KW-0175">Coiled coil</keyword>
<accession>A0A511B223</accession>
<dbReference type="OrthoDB" id="7069379at2"/>
<feature type="domain" description="YhaN AAA" evidence="2">
    <location>
        <begin position="5"/>
        <end position="53"/>
    </location>
</feature>
<proteinExistence type="predicted"/>
<dbReference type="PANTHER" id="PTHR41259:SF1">
    <property type="entry name" value="DOUBLE-STRAND BREAK REPAIR RAD50 ATPASE, PUTATIVE-RELATED"/>
    <property type="match status" value="1"/>
</dbReference>
<dbReference type="AlphaFoldDB" id="A0A511B223"/>
<dbReference type="RefSeq" id="WP_146798079.1">
    <property type="nucleotide sequence ID" value="NZ_BARC01000002.1"/>
</dbReference>
<organism evidence="3 4">
    <name type="scientific">Gluconobacter wancherniae NBRC 103581</name>
    <dbReference type="NCBI Taxonomy" id="656744"/>
    <lineage>
        <taxon>Bacteria</taxon>
        <taxon>Pseudomonadati</taxon>
        <taxon>Pseudomonadota</taxon>
        <taxon>Alphaproteobacteria</taxon>
        <taxon>Acetobacterales</taxon>
        <taxon>Acetobacteraceae</taxon>
        <taxon>Gluconobacter</taxon>
    </lineage>
</organism>
<name>A0A511B223_9PROT</name>
<feature type="coiled-coil region" evidence="1">
    <location>
        <begin position="635"/>
        <end position="695"/>
    </location>
</feature>
<evidence type="ECO:0000259" key="2">
    <source>
        <dbReference type="Pfam" id="PF13514"/>
    </source>
</evidence>
<reference evidence="3 4" key="1">
    <citation type="submission" date="2019-07" db="EMBL/GenBank/DDBJ databases">
        <title>Whole genome shotgun sequence of Gluconobacter wancherniae NBRC 103581.</title>
        <authorList>
            <person name="Hosoyama A."/>
            <person name="Uohara A."/>
            <person name="Ohji S."/>
            <person name="Ichikawa N."/>
        </authorList>
    </citation>
    <scope>NUCLEOTIDE SEQUENCE [LARGE SCALE GENOMIC DNA]</scope>
    <source>
        <strain evidence="3 4">NBRC 103581</strain>
    </source>
</reference>
<dbReference type="Proteomes" id="UP000321230">
    <property type="component" value="Unassembled WGS sequence"/>
</dbReference>
<dbReference type="Pfam" id="PF13514">
    <property type="entry name" value="AAA_27"/>
    <property type="match status" value="1"/>
</dbReference>
<evidence type="ECO:0000313" key="3">
    <source>
        <dbReference type="EMBL" id="GEK94500.1"/>
    </source>
</evidence>
<dbReference type="InterPro" id="IPR027417">
    <property type="entry name" value="P-loop_NTPase"/>
</dbReference>
<dbReference type="PANTHER" id="PTHR41259">
    <property type="entry name" value="DOUBLE-STRAND BREAK REPAIR RAD50 ATPASE, PUTATIVE-RELATED"/>
    <property type="match status" value="1"/>
</dbReference>
<dbReference type="SUPFAM" id="SSF52540">
    <property type="entry name" value="P-loop containing nucleoside triphosphate hydrolases"/>
    <property type="match status" value="1"/>
</dbReference>
<dbReference type="EMBL" id="BJUZ01000003">
    <property type="protein sequence ID" value="GEK94500.1"/>
    <property type="molecule type" value="Genomic_DNA"/>
</dbReference>
<comment type="caution">
    <text evidence="3">The sequence shown here is derived from an EMBL/GenBank/DDBJ whole genome shotgun (WGS) entry which is preliminary data.</text>
</comment>
<evidence type="ECO:0000256" key="1">
    <source>
        <dbReference type="SAM" id="Coils"/>
    </source>
</evidence>
<dbReference type="InterPro" id="IPR038734">
    <property type="entry name" value="YhaN_AAA"/>
</dbReference>
<protein>
    <submittedName>
        <fullName evidence="3">DNA repair ATPase</fullName>
    </submittedName>
</protein>
<sequence length="886" mass="98304">MSFAIRKVRLEQFRKFRAPLTLDGLGSGLNIIIEPNETGKSTLLEALRAAFFVRHNTRNQLAQSFAPYGEAVGPEITVAFEVDGDEWSVQKRFLRGPSIAVTGPAGRSQGDEAEVRLNDLFGAVRDTSRNGDIANYGPLGLLWVAQTEALAVSAPGHIVRATVTSALETEVGSILGGEAYQKVRDRVDIQYQKYWSPSGQKRELQKAAQEQSDRAAEHLREVSERLVVLERTFSERDNLQLRLKVLQRELQDETDQVERENLLQSLEIARAAGQILKTRQAEQDTAKAKLQSLEDLKVRHQKAVQARDKATLSVDDIKARRSRTTEALIAAREKSIEARNALDLARKTWQEARHRLETAQTALLQNQRQAAIKLARQRFEDMLVLEEKSQNATALVALKIPSAQMAVLEACEQEKMKAQAVVNAGATRLVFRGNAGDILLDGMPVLTDDLALTRETILRFGSAEVLISPSKATLSADEQFLMATRKQKALLDELGVADIDAARARNENAHEAAATLRVLTAQMEALAPADERIDLASGKDALRLFISTLGKNESLPVVEIPDIALLQRECEETEIAVSRAEGAQNSAIEVQRDLELRDTPLAVSEAQSVSELGSATAEINNIEERSEWKGLEVSLEQAKQQAVHASVLLSDAEKNASVYDALTINKKIETLDSRRKTALDSRNQLEKEIARLEGIIQSEGGLGLADQKIAADEELARARATQTRVQQDADTYKLLRETLENARRETASKFVSPVTRRAKRYIDRLLPDCDLTFSDDLGLTGIKRNETEEICGNLSRGTQEQLAVLTRIAFAELLLEQGKPVSLILDDPFVYSDDARLDTMIEILTEVSEKMQVIVLTCRDRAFRHLTDARLVMSDEFNNGLMEQSI</sequence>
<gene>
    <name evidence="3" type="ORF">GWA01_22700</name>
</gene>
<dbReference type="Gene3D" id="3.40.50.300">
    <property type="entry name" value="P-loop containing nucleotide triphosphate hydrolases"/>
    <property type="match status" value="2"/>
</dbReference>
<evidence type="ECO:0000313" key="4">
    <source>
        <dbReference type="Proteomes" id="UP000321230"/>
    </source>
</evidence>